<dbReference type="InterPro" id="IPR036291">
    <property type="entry name" value="NAD(P)-bd_dom_sf"/>
</dbReference>
<dbReference type="InterPro" id="IPR001509">
    <property type="entry name" value="Epimerase_deHydtase"/>
</dbReference>
<evidence type="ECO:0000313" key="3">
    <source>
        <dbReference type="Proteomes" id="UP000054771"/>
    </source>
</evidence>
<dbReference type="OrthoDB" id="2735536at2759"/>
<dbReference type="GO" id="GO:0004029">
    <property type="term" value="F:aldehyde dehydrogenase (NAD+) activity"/>
    <property type="evidence" value="ECO:0007669"/>
    <property type="project" value="TreeGrafter"/>
</dbReference>
<reference evidence="3" key="1">
    <citation type="journal article" date="2016" name="Genome Announc.">
        <title>Draft genome sequences of fungus Aspergillus calidoustus.</title>
        <authorList>
            <person name="Horn F."/>
            <person name="Linde J."/>
            <person name="Mattern D.J."/>
            <person name="Walther G."/>
            <person name="Guthke R."/>
            <person name="Scherlach K."/>
            <person name="Martin K."/>
            <person name="Brakhage A.A."/>
            <person name="Petzke L."/>
            <person name="Valiante V."/>
        </authorList>
    </citation>
    <scope>NUCLEOTIDE SEQUENCE [LARGE SCALE GENOMIC DNA]</scope>
    <source>
        <strain evidence="3">SF006504</strain>
    </source>
</reference>
<dbReference type="Gene3D" id="3.40.50.720">
    <property type="entry name" value="NAD(P)-binding Rossmann-like Domain"/>
    <property type="match status" value="1"/>
</dbReference>
<dbReference type="GO" id="GO:0005737">
    <property type="term" value="C:cytoplasm"/>
    <property type="evidence" value="ECO:0007669"/>
    <property type="project" value="TreeGrafter"/>
</dbReference>
<organism evidence="2 3">
    <name type="scientific">Aspergillus calidoustus</name>
    <dbReference type="NCBI Taxonomy" id="454130"/>
    <lineage>
        <taxon>Eukaryota</taxon>
        <taxon>Fungi</taxon>
        <taxon>Dikarya</taxon>
        <taxon>Ascomycota</taxon>
        <taxon>Pezizomycotina</taxon>
        <taxon>Eurotiomycetes</taxon>
        <taxon>Eurotiomycetidae</taxon>
        <taxon>Eurotiales</taxon>
        <taxon>Aspergillaceae</taxon>
        <taxon>Aspergillus</taxon>
        <taxon>Aspergillus subgen. Nidulantes</taxon>
    </lineage>
</organism>
<dbReference type="SUPFAM" id="SSF51735">
    <property type="entry name" value="NAD(P)-binding Rossmann-fold domains"/>
    <property type="match status" value="1"/>
</dbReference>
<protein>
    <recommendedName>
        <fullName evidence="1">NAD-dependent epimerase/dehydratase domain-containing protein</fullName>
    </recommendedName>
</protein>
<keyword evidence="3" id="KW-1185">Reference proteome</keyword>
<dbReference type="AlphaFoldDB" id="A0A0U5GYZ2"/>
<dbReference type="PANTHER" id="PTHR48079">
    <property type="entry name" value="PROTEIN YEEZ"/>
    <property type="match status" value="1"/>
</dbReference>
<name>A0A0U5GYZ2_ASPCI</name>
<dbReference type="STRING" id="454130.A0A0U5GYZ2"/>
<evidence type="ECO:0000259" key="1">
    <source>
        <dbReference type="Pfam" id="PF01370"/>
    </source>
</evidence>
<evidence type="ECO:0000313" key="2">
    <source>
        <dbReference type="EMBL" id="CEN62803.1"/>
    </source>
</evidence>
<dbReference type="Pfam" id="PF01370">
    <property type="entry name" value="Epimerase"/>
    <property type="match status" value="1"/>
</dbReference>
<dbReference type="InterPro" id="IPR051783">
    <property type="entry name" value="NAD(P)-dependent_oxidoreduct"/>
</dbReference>
<proteinExistence type="predicted"/>
<sequence>MMPPRTVLVTGANGYIGNAVARAFSRAGWITYGLVRSENASRSLELEEVLPVIGKIDDVESHQSIVQQLPATVNAIVSTTESFDNYTNHFNNTVSLLRTISLASKANGIRPLVIISSGCKDYGIGPHYDGASDLQPHTEESPLNPPELLSIRTRSSLEIFQHKDAFAPVVVRPTNVFGRSASYYRGFFEVAARYSKLNQPLVLPVPPSSICHALHVDDCGDAYAALASHPRPGEVEGQVFNISARRYETVDEIAKALLAEYDISSGLKYVEPNALPQSENPWPPALIDFPQWTSSEKLRKVTGWSDVRPLFSEALHLYRLSYEAASAGGHENIQKIAEREKLFKEKYRA</sequence>
<feature type="domain" description="NAD-dependent epimerase/dehydratase" evidence="1">
    <location>
        <begin position="7"/>
        <end position="242"/>
    </location>
</feature>
<dbReference type="Proteomes" id="UP000054771">
    <property type="component" value="Unassembled WGS sequence"/>
</dbReference>
<dbReference type="PANTHER" id="PTHR48079:SF6">
    <property type="entry name" value="NAD(P)-BINDING DOMAIN-CONTAINING PROTEIN-RELATED"/>
    <property type="match status" value="1"/>
</dbReference>
<dbReference type="EMBL" id="CDMC01000007">
    <property type="protein sequence ID" value="CEN62803.1"/>
    <property type="molecule type" value="Genomic_DNA"/>
</dbReference>
<dbReference type="OMA" id="IDFPQWT"/>
<accession>A0A0U5GYZ2</accession>
<gene>
    <name evidence="2" type="ORF">ASPCAL09432</name>
</gene>